<organism evidence="5 6">
    <name type="scientific">Gloeomargarita lithophora Alchichica-D10</name>
    <dbReference type="NCBI Taxonomy" id="1188229"/>
    <lineage>
        <taxon>Bacteria</taxon>
        <taxon>Bacillati</taxon>
        <taxon>Cyanobacteriota</taxon>
        <taxon>Cyanophyceae</taxon>
        <taxon>Gloeomargaritales</taxon>
        <taxon>Gloeomargaritaceae</taxon>
        <taxon>Gloeomargarita</taxon>
    </lineage>
</organism>
<gene>
    <name evidence="5" type="primary">pilH-5</name>
    <name evidence="5" type="ORF">GlitD10_2236</name>
</gene>
<evidence type="ECO:0000259" key="4">
    <source>
        <dbReference type="PROSITE" id="PS50110"/>
    </source>
</evidence>
<dbReference type="SMART" id="SM00448">
    <property type="entry name" value="REC"/>
    <property type="match status" value="1"/>
</dbReference>
<dbReference type="RefSeq" id="WP_071454990.1">
    <property type="nucleotide sequence ID" value="NZ_CP017675.1"/>
</dbReference>
<feature type="modified residue" description="4-aspartylphosphate" evidence="3">
    <location>
        <position position="53"/>
    </location>
</feature>
<dbReference type="AlphaFoldDB" id="A0A1J0AF71"/>
<reference evidence="5 6" key="1">
    <citation type="submission" date="2016-10" db="EMBL/GenBank/DDBJ databases">
        <title>Description of Gloeomargarita lithophora gen. nov., sp. nov., a thylakoid-bearing basal-branching cyanobacterium with intracellular carbonates, and proposal for Gloeomargaritales ord. nov.</title>
        <authorList>
            <person name="Moreira D."/>
            <person name="Tavera R."/>
            <person name="Benzerara K."/>
            <person name="Skouri-Panet F."/>
            <person name="Couradeau E."/>
            <person name="Gerard E."/>
            <person name="Loussert C."/>
            <person name="Novelo E."/>
            <person name="Zivanovic Y."/>
            <person name="Lopez-Garcia P."/>
        </authorList>
    </citation>
    <scope>NUCLEOTIDE SEQUENCE [LARGE SCALE GENOMIC DNA]</scope>
    <source>
        <strain evidence="5 6">D10</strain>
    </source>
</reference>
<dbReference type="OrthoDB" id="582422at2"/>
<name>A0A1J0AF71_9CYAN</name>
<dbReference type="PROSITE" id="PS50110">
    <property type="entry name" value="RESPONSE_REGULATORY"/>
    <property type="match status" value="1"/>
</dbReference>
<dbReference type="InterPro" id="IPR001789">
    <property type="entry name" value="Sig_transdc_resp-reg_receiver"/>
</dbReference>
<evidence type="ECO:0000313" key="5">
    <source>
        <dbReference type="EMBL" id="APB34568.1"/>
    </source>
</evidence>
<feature type="domain" description="Response regulatory" evidence="4">
    <location>
        <begin position="3"/>
        <end position="120"/>
    </location>
</feature>
<sequence>MATVLVVEDQRAQREMIVSLLEQDGLRVMAAGDGDEALDLVRGGQIPDLVVMDVVMPRMNGYQLVRQLRDYPQTSQVPVLMCSSKGETFDKHWGLKQGADAYIVKPFEPQDLLGTVRHLLRTPRG</sequence>
<accession>A0A1J0AF71</accession>
<dbReference type="PANTHER" id="PTHR44591">
    <property type="entry name" value="STRESS RESPONSE REGULATOR PROTEIN 1"/>
    <property type="match status" value="1"/>
</dbReference>
<dbReference type="PANTHER" id="PTHR44591:SF14">
    <property type="entry name" value="PROTEIN PILG"/>
    <property type="match status" value="1"/>
</dbReference>
<keyword evidence="1 3" id="KW-0597">Phosphoprotein</keyword>
<dbReference type="InterPro" id="IPR011006">
    <property type="entry name" value="CheY-like_superfamily"/>
</dbReference>
<dbReference type="InterPro" id="IPR050595">
    <property type="entry name" value="Bact_response_regulator"/>
</dbReference>
<dbReference type="Proteomes" id="UP000180235">
    <property type="component" value="Chromosome"/>
</dbReference>
<keyword evidence="6" id="KW-1185">Reference proteome</keyword>
<dbReference type="Gene3D" id="3.40.50.2300">
    <property type="match status" value="1"/>
</dbReference>
<dbReference type="SUPFAM" id="SSF52172">
    <property type="entry name" value="CheY-like"/>
    <property type="match status" value="1"/>
</dbReference>
<evidence type="ECO:0000313" key="6">
    <source>
        <dbReference type="Proteomes" id="UP000180235"/>
    </source>
</evidence>
<dbReference type="GO" id="GO:0000160">
    <property type="term" value="P:phosphorelay signal transduction system"/>
    <property type="evidence" value="ECO:0007669"/>
    <property type="project" value="UniProtKB-KW"/>
</dbReference>
<dbReference type="STRING" id="1188229.GlitD10_2236"/>
<evidence type="ECO:0000256" key="2">
    <source>
        <dbReference type="ARBA" id="ARBA00023012"/>
    </source>
</evidence>
<proteinExistence type="predicted"/>
<dbReference type="KEGG" id="glt:GlitD10_2236"/>
<dbReference type="EMBL" id="CP017675">
    <property type="protein sequence ID" value="APB34568.1"/>
    <property type="molecule type" value="Genomic_DNA"/>
</dbReference>
<dbReference type="Pfam" id="PF00072">
    <property type="entry name" value="Response_reg"/>
    <property type="match status" value="1"/>
</dbReference>
<evidence type="ECO:0000256" key="3">
    <source>
        <dbReference type="PROSITE-ProRule" id="PRU00169"/>
    </source>
</evidence>
<protein>
    <submittedName>
        <fullName evidence="5">CheY-like response regulator receiver protein</fullName>
    </submittedName>
</protein>
<keyword evidence="2" id="KW-0902">Two-component regulatory system</keyword>
<evidence type="ECO:0000256" key="1">
    <source>
        <dbReference type="ARBA" id="ARBA00022553"/>
    </source>
</evidence>